<dbReference type="STRING" id="1123397.SAMN05660831_01864"/>
<dbReference type="PANTHER" id="PTHR35271">
    <property type="entry name" value="ABC TRANSPORTER, SUBSTRATE-BINDING LIPOPROTEIN-RELATED"/>
    <property type="match status" value="1"/>
</dbReference>
<evidence type="ECO:0000313" key="2">
    <source>
        <dbReference type="Proteomes" id="UP000198611"/>
    </source>
</evidence>
<dbReference type="Pfam" id="PF04392">
    <property type="entry name" value="ABC_sub_bind"/>
    <property type="match status" value="1"/>
</dbReference>
<dbReference type="RefSeq" id="WP_159433056.1">
    <property type="nucleotide sequence ID" value="NZ_FOMJ01000006.1"/>
</dbReference>
<gene>
    <name evidence="1" type="ORF">SAMN05660831_01864</name>
</gene>
<dbReference type="EMBL" id="FOMJ01000006">
    <property type="protein sequence ID" value="SFD56618.1"/>
    <property type="molecule type" value="Genomic_DNA"/>
</dbReference>
<dbReference type="PANTHER" id="PTHR35271:SF1">
    <property type="entry name" value="ABC TRANSPORTER, SUBSTRATE-BINDING LIPOPROTEIN"/>
    <property type="match status" value="1"/>
</dbReference>
<dbReference type="OrthoDB" id="9178917at2"/>
<reference evidence="1 2" key="1">
    <citation type="submission" date="2016-10" db="EMBL/GenBank/DDBJ databases">
        <authorList>
            <person name="de Groot N.N."/>
        </authorList>
    </citation>
    <scope>NUCLEOTIDE SEQUENCE [LARGE SCALE GENOMIC DNA]</scope>
    <source>
        <strain evidence="1 2">HL3</strain>
    </source>
</reference>
<accession>A0A1I1THJ2</accession>
<keyword evidence="2" id="KW-1185">Reference proteome</keyword>
<dbReference type="Proteomes" id="UP000198611">
    <property type="component" value="Unassembled WGS sequence"/>
</dbReference>
<evidence type="ECO:0000313" key="1">
    <source>
        <dbReference type="EMBL" id="SFD56618.1"/>
    </source>
</evidence>
<organism evidence="1 2">
    <name type="scientific">Thiohalospira halophila DSM 15071</name>
    <dbReference type="NCBI Taxonomy" id="1123397"/>
    <lineage>
        <taxon>Bacteria</taxon>
        <taxon>Pseudomonadati</taxon>
        <taxon>Pseudomonadota</taxon>
        <taxon>Gammaproteobacteria</taxon>
        <taxon>Thiohalospirales</taxon>
        <taxon>Thiohalospiraceae</taxon>
        <taxon>Thiohalospira</taxon>
    </lineage>
</organism>
<dbReference type="Gene3D" id="3.40.50.2300">
    <property type="match status" value="1"/>
</dbReference>
<proteinExistence type="predicted"/>
<protein>
    <submittedName>
        <fullName evidence="1">ABC-type uncharacterized transport system, substrate-binding protein</fullName>
    </submittedName>
</protein>
<sequence length="316" mass="33891">MPGSDAARSRGPALAGGRRAWWLPFLLLALLALPVGAAPPPVVVVADPESAHQQAFIQGLQNRLEDRREGRAALERRSPAELDRIDPASLVIAVGERAGAAVAEQRSGDWRLYGLVSWGAAREWLQGDPRAAARVVEQPPRRVVALLVDILPEARRVGLLLGPSSRHYGRRLRSALEEAGREPAVRQVEDEAGVEARVEELFTESQALIVPADPLVINRRTAVPLIQGAYLRGVPLLGPGRSSVRAGALMALHTDPAELGREAAGDVYAALTGSAPAGHRHPRAFRVVVNYGVARALGLAVPPEGELYRQLQEGRP</sequence>
<name>A0A1I1THJ2_9GAMM</name>
<dbReference type="AlphaFoldDB" id="A0A1I1THJ2"/>
<dbReference type="InterPro" id="IPR007487">
    <property type="entry name" value="ABC_transpt-TYRBP-like"/>
</dbReference>